<feature type="transmembrane region" description="Helical" evidence="1">
    <location>
        <begin position="202"/>
        <end position="223"/>
    </location>
</feature>
<sequence length="228" mass="26769">MIENLCKKKNDAFRCMSNAAGECAQYYQQMLIMGMDITSIRIAYTGLCDDKQEFIAGLPCFYTHYADVANVYDGIVNRSVALRDKLCTYEMSLDEYFQQYCPIWKAGIDDVIKLVQSCDPSFVEVLLNYNYAVLPDKCKIITDTTSAYDHMYNSGSFTTARLSKYIVNTFIFLFVYFTFVLLHRFFYFFFPLTFFLHFIKSFLSSFFVSFLLLQIFYFLLFFLRHTSV</sequence>
<keyword evidence="1" id="KW-0472">Membrane</keyword>
<feature type="transmembrane region" description="Helical" evidence="1">
    <location>
        <begin position="165"/>
        <end position="190"/>
    </location>
</feature>
<keyword evidence="3" id="KW-1185">Reference proteome</keyword>
<dbReference type="OrthoDB" id="6077919at2759"/>
<gene>
    <name evidence="2" type="ORF">SPHA_3816</name>
</gene>
<evidence type="ECO:0000313" key="2">
    <source>
        <dbReference type="EMBL" id="CAE1153321.1"/>
    </source>
</evidence>
<dbReference type="EMBL" id="CAHIKZ030000114">
    <property type="protein sequence ID" value="CAE1153321.1"/>
    <property type="molecule type" value="Genomic_DNA"/>
</dbReference>
<name>A0A812ANP1_ACAPH</name>
<dbReference type="AlphaFoldDB" id="A0A812ANP1"/>
<dbReference type="Proteomes" id="UP000597762">
    <property type="component" value="Unassembled WGS sequence"/>
</dbReference>
<evidence type="ECO:0000256" key="1">
    <source>
        <dbReference type="SAM" id="Phobius"/>
    </source>
</evidence>
<keyword evidence="1" id="KW-0812">Transmembrane</keyword>
<organism evidence="2 3">
    <name type="scientific">Acanthosepion pharaonis</name>
    <name type="common">Pharaoh cuttlefish</name>
    <name type="synonym">Sepia pharaonis</name>
    <dbReference type="NCBI Taxonomy" id="158019"/>
    <lineage>
        <taxon>Eukaryota</taxon>
        <taxon>Metazoa</taxon>
        <taxon>Spiralia</taxon>
        <taxon>Lophotrochozoa</taxon>
        <taxon>Mollusca</taxon>
        <taxon>Cephalopoda</taxon>
        <taxon>Coleoidea</taxon>
        <taxon>Decapodiformes</taxon>
        <taxon>Sepiida</taxon>
        <taxon>Sepiina</taxon>
        <taxon>Sepiidae</taxon>
        <taxon>Acanthosepion</taxon>
    </lineage>
</organism>
<keyword evidence="1" id="KW-1133">Transmembrane helix</keyword>
<comment type="caution">
    <text evidence="2">The sequence shown here is derived from an EMBL/GenBank/DDBJ whole genome shotgun (WGS) entry which is preliminary data.</text>
</comment>
<evidence type="ECO:0000313" key="3">
    <source>
        <dbReference type="Proteomes" id="UP000597762"/>
    </source>
</evidence>
<proteinExistence type="predicted"/>
<protein>
    <submittedName>
        <fullName evidence="2">Uncharacterized protein</fullName>
    </submittedName>
</protein>
<accession>A0A812ANP1</accession>
<reference evidence="2" key="1">
    <citation type="submission" date="2021-01" db="EMBL/GenBank/DDBJ databases">
        <authorList>
            <person name="Li R."/>
            <person name="Bekaert M."/>
        </authorList>
    </citation>
    <scope>NUCLEOTIDE SEQUENCE</scope>
    <source>
        <strain evidence="2">Farmed</strain>
    </source>
</reference>